<dbReference type="Proteomes" id="UP001477278">
    <property type="component" value="Unassembled WGS sequence"/>
</dbReference>
<dbReference type="EMBL" id="JBDPZN010000015">
    <property type="protein sequence ID" value="MEO3684499.1"/>
    <property type="molecule type" value="Genomic_DNA"/>
</dbReference>
<comment type="caution">
    <text evidence="1">The sequence shown here is derived from an EMBL/GenBank/DDBJ whole genome shotgun (WGS) entry which is preliminary data.</text>
</comment>
<protein>
    <recommendedName>
        <fullName evidence="3">Replication protein</fullName>
    </recommendedName>
</protein>
<gene>
    <name evidence="1" type="ORF">ABHN84_19750</name>
</gene>
<evidence type="ECO:0000313" key="2">
    <source>
        <dbReference type="Proteomes" id="UP001477278"/>
    </source>
</evidence>
<evidence type="ECO:0000313" key="1">
    <source>
        <dbReference type="EMBL" id="MEO3684499.1"/>
    </source>
</evidence>
<name>A0ABV0FUI6_9GAMM</name>
<keyword evidence="2" id="KW-1185">Reference proteome</keyword>
<reference evidence="1 2" key="1">
    <citation type="submission" date="2024-05" db="EMBL/GenBank/DDBJ databases">
        <title>Genome sequencing of Marine Estuary Bacteria, Shewanella vesiculosa and S. baltica, and Pseudomonas syringae.</title>
        <authorList>
            <person name="Gurung A."/>
            <person name="Maclea K.S."/>
        </authorList>
    </citation>
    <scope>NUCLEOTIDE SEQUENCE [LARGE SCALE GENOMIC DNA]</scope>
    <source>
        <strain evidence="1 2">1A</strain>
    </source>
</reference>
<evidence type="ECO:0008006" key="3">
    <source>
        <dbReference type="Google" id="ProtNLM"/>
    </source>
</evidence>
<proteinExistence type="predicted"/>
<sequence>MTQKMVLLHQAITRLIYPSDLVPIPFSPKFKIHNRYIQEAFNLLQGRYNKMWTQYCKNDRQYLAVFDECYVTSPLTELMTNEGLPPGTTKPIVTWPAFTVADRIDKHPDITVPAVDRISTAMIREMLGLTMAQLDVFEESGYFKSLYDVSNRQHRMFDMRQICEWFSTRMNNDEIHYYPPISYNKLLMLKGIEPQMLIHDISEGKFRIAIRSHQHNLMLMLAEDDVMAYIEQHQIIEPSDNKSQKWVSRRLKIQQKGIRSLVQAGLLTYTRTRDITHESLSRYLRHFCHLHKFKRSSVERLMREIKMKPVFSNSLCTILTLEQLAQLQQQIGNDPAYSRVSNEK</sequence>
<organism evidence="1 2">
    <name type="scientific">Shewanella vesiculosa</name>
    <dbReference type="NCBI Taxonomy" id="518738"/>
    <lineage>
        <taxon>Bacteria</taxon>
        <taxon>Pseudomonadati</taxon>
        <taxon>Pseudomonadota</taxon>
        <taxon>Gammaproteobacteria</taxon>
        <taxon>Alteromonadales</taxon>
        <taxon>Shewanellaceae</taxon>
        <taxon>Shewanella</taxon>
    </lineage>
</organism>
<accession>A0ABV0FUI6</accession>
<dbReference type="RefSeq" id="WP_347690930.1">
    <property type="nucleotide sequence ID" value="NZ_JBDPZN010000015.1"/>
</dbReference>